<feature type="chain" id="PRO_5016454772" evidence="1">
    <location>
        <begin position="21"/>
        <end position="277"/>
    </location>
</feature>
<feature type="domain" description="Fe/B12 periplasmic-binding" evidence="2">
    <location>
        <begin position="28"/>
        <end position="277"/>
    </location>
</feature>
<gene>
    <name evidence="3" type="ORF">C7455_102327</name>
</gene>
<protein>
    <submittedName>
        <fullName evidence="3">Iron complex transport system substrate-binding protein</fullName>
    </submittedName>
</protein>
<dbReference type="Pfam" id="PF01497">
    <property type="entry name" value="Peripla_BP_2"/>
    <property type="match status" value="1"/>
</dbReference>
<sequence>MIPLRALALALTVTAGPVGAQSTEAPARVVSMNLCTDQFALMLAAPGQLVSVSYVSADPVTSPMADAAAAYPLNYGSAEQIYLMRPDLVLAHPWSDPTAIAMLRRLGVSVVQVPGVESLADIPERLAQVGALFGREEQAQTLIRQFETDLAALGTLPLGPRAAFYGANGYSMGEGGMAHEILTRAGFRNIAAEVARSDTGQIALELLVMAAPDLILRTARYPGASRSEEILHHPALQALIAAGNGLEMGPDWACGTPRVLEALRDLVEARQMMEGAP</sequence>
<dbReference type="Gene3D" id="3.40.50.1980">
    <property type="entry name" value="Nitrogenase molybdenum iron protein domain"/>
    <property type="match status" value="2"/>
</dbReference>
<evidence type="ECO:0000313" key="4">
    <source>
        <dbReference type="Proteomes" id="UP000245708"/>
    </source>
</evidence>
<organism evidence="3 4">
    <name type="scientific">Roseicyclus mahoneyensis</name>
    <dbReference type="NCBI Taxonomy" id="164332"/>
    <lineage>
        <taxon>Bacteria</taxon>
        <taxon>Pseudomonadati</taxon>
        <taxon>Pseudomonadota</taxon>
        <taxon>Alphaproteobacteria</taxon>
        <taxon>Rhodobacterales</taxon>
        <taxon>Roseobacteraceae</taxon>
        <taxon>Roseicyclus</taxon>
    </lineage>
</organism>
<proteinExistence type="predicted"/>
<dbReference type="PROSITE" id="PS50983">
    <property type="entry name" value="FE_B12_PBP"/>
    <property type="match status" value="1"/>
</dbReference>
<dbReference type="PANTHER" id="PTHR30535">
    <property type="entry name" value="VITAMIN B12-BINDING PROTEIN"/>
    <property type="match status" value="1"/>
</dbReference>
<comment type="caution">
    <text evidence="3">The sequence shown here is derived from an EMBL/GenBank/DDBJ whole genome shotgun (WGS) entry which is preliminary data.</text>
</comment>
<evidence type="ECO:0000256" key="1">
    <source>
        <dbReference type="SAM" id="SignalP"/>
    </source>
</evidence>
<dbReference type="SUPFAM" id="SSF53807">
    <property type="entry name" value="Helical backbone' metal receptor"/>
    <property type="match status" value="1"/>
</dbReference>
<dbReference type="Proteomes" id="UP000245708">
    <property type="component" value="Unassembled WGS sequence"/>
</dbReference>
<dbReference type="InterPro" id="IPR002491">
    <property type="entry name" value="ABC_transptr_periplasmic_BD"/>
</dbReference>
<feature type="signal peptide" evidence="1">
    <location>
        <begin position="1"/>
        <end position="20"/>
    </location>
</feature>
<dbReference type="EMBL" id="QGGW01000002">
    <property type="protein sequence ID" value="PWK61637.1"/>
    <property type="molecule type" value="Genomic_DNA"/>
</dbReference>
<accession>A0A316GLQ1</accession>
<dbReference type="OrthoDB" id="1632039at2"/>
<keyword evidence="1" id="KW-0732">Signal</keyword>
<dbReference type="GO" id="GO:0071281">
    <property type="term" value="P:cellular response to iron ion"/>
    <property type="evidence" value="ECO:0007669"/>
    <property type="project" value="TreeGrafter"/>
</dbReference>
<keyword evidence="4" id="KW-1185">Reference proteome</keyword>
<reference evidence="3 4" key="1">
    <citation type="submission" date="2018-05" db="EMBL/GenBank/DDBJ databases">
        <title>Genomic Encyclopedia of Type Strains, Phase IV (KMG-IV): sequencing the most valuable type-strain genomes for metagenomic binning, comparative biology and taxonomic classification.</title>
        <authorList>
            <person name="Goeker M."/>
        </authorList>
    </citation>
    <scope>NUCLEOTIDE SEQUENCE [LARGE SCALE GENOMIC DNA]</scope>
    <source>
        <strain evidence="3 4">DSM 16097</strain>
    </source>
</reference>
<dbReference type="AlphaFoldDB" id="A0A316GLQ1"/>
<dbReference type="InterPro" id="IPR050902">
    <property type="entry name" value="ABC_Transporter_SBP"/>
</dbReference>
<dbReference type="RefSeq" id="WP_109666680.1">
    <property type="nucleotide sequence ID" value="NZ_QGGW01000002.1"/>
</dbReference>
<name>A0A316GLQ1_9RHOB</name>
<dbReference type="PANTHER" id="PTHR30535:SF34">
    <property type="entry name" value="MOLYBDATE-BINDING PROTEIN MOLA"/>
    <property type="match status" value="1"/>
</dbReference>
<evidence type="ECO:0000259" key="2">
    <source>
        <dbReference type="PROSITE" id="PS50983"/>
    </source>
</evidence>
<evidence type="ECO:0000313" key="3">
    <source>
        <dbReference type="EMBL" id="PWK61637.1"/>
    </source>
</evidence>